<protein>
    <recommendedName>
        <fullName evidence="3">Fungal N-terminal domain-containing protein</fullName>
    </recommendedName>
</protein>
<keyword evidence="2" id="KW-1185">Reference proteome</keyword>
<dbReference type="OrthoDB" id="3542126at2759"/>
<evidence type="ECO:0008006" key="3">
    <source>
        <dbReference type="Google" id="ProtNLM"/>
    </source>
</evidence>
<accession>A0A4S8R660</accession>
<name>A0A4S8R660_9HELO</name>
<reference evidence="1 2" key="1">
    <citation type="submission" date="2017-12" db="EMBL/GenBank/DDBJ databases">
        <title>Comparative genomics of Botrytis spp.</title>
        <authorList>
            <person name="Valero-Jimenez C.A."/>
            <person name="Tapia P."/>
            <person name="Veloso J."/>
            <person name="Silva-Moreno E."/>
            <person name="Staats M."/>
            <person name="Valdes J.H."/>
            <person name="Van Kan J.A.L."/>
        </authorList>
    </citation>
    <scope>NUCLEOTIDE SEQUENCE [LARGE SCALE GENOMIC DNA]</scope>
    <source>
        <strain evidence="1 2">MUCL435</strain>
    </source>
</reference>
<sequence length="858" mass="98131">MEAIGGIASVTGVVGFIGQIAGGCKVVKEIISDIKNAPKDIIRLAGCLKSIEESSNEVLRQHEQLKTHYGMQDIPAAGAHMLEAIKAAENKLSSSAKIFDNSTMGSKNKRKQFWHRLKYAANKEEIKELMQWVDSTTQQVTLVQQNLSRHGKTSSIITFTDFFRIIQLEQSELLKELSSNITAVPYAIHDSRDAIITAQQKQTETLRSEMQKSQNHLIQIMSTTIATKALEDVREDLLASLKGAMEECIEAQRLDFGPQVQFLVGKCLQRDLPIHSAKLADQRRNDVSVSLSSSTQCHVTPTSYHAPSTPDKMQRRKKGKNLISSTFYNYRFLGIDVSISVSSYANGQHQFSRLSSGSRDLSSTSVSIFLKIPWARRGLDFRYEMSSVPYSRESFISLRPYYIHAKGSEFHKAAIEFDVETARSLIEQGRASPLDEIEGLDDLLRLRQLFKYGDNNRRLEWVKFILQYQVNRYIDMRLLNSFLYWNTCGSTGTLGEALPLLLEYSQDYYLHNPDVKFSLLHTDRPSLKYNQAITCLKNYGMLIDWNCHEFPSHPGLYFENSRQLFENHQGDGLDAALDRGCRYCLISDRQVYEIFLGDHPESSPEISPEVSILKFLDSYAGPRSGEEVVYCCSNRLEILIKKSYKLNKEYGKFTSMVASARTKQSSVYYYTAVNYAFQIGTWKHLLEMLLQIGWNERKIQELYDEETLLGISALMEGSQYHTLENAREEFLQRLLNGDDYSCFDTAKLSVELGANVFGISKAITHAHSQYSKNMNIPGSWEEEEVAVESISEKDLIMPWCLDIHSWIERPGGSRYYTCIHYGQYHTKCYVPRKWWKPSYSRMQLVERIKDMDSDEDSD</sequence>
<comment type="caution">
    <text evidence="1">The sequence shown here is derived from an EMBL/GenBank/DDBJ whole genome shotgun (WGS) entry which is preliminary data.</text>
</comment>
<organism evidence="1 2">
    <name type="scientific">Botrytis galanthina</name>
    <dbReference type="NCBI Taxonomy" id="278940"/>
    <lineage>
        <taxon>Eukaryota</taxon>
        <taxon>Fungi</taxon>
        <taxon>Dikarya</taxon>
        <taxon>Ascomycota</taxon>
        <taxon>Pezizomycotina</taxon>
        <taxon>Leotiomycetes</taxon>
        <taxon>Helotiales</taxon>
        <taxon>Sclerotiniaceae</taxon>
        <taxon>Botrytis</taxon>
    </lineage>
</organism>
<proteinExistence type="predicted"/>
<evidence type="ECO:0000313" key="2">
    <source>
        <dbReference type="Proteomes" id="UP000308671"/>
    </source>
</evidence>
<dbReference type="Proteomes" id="UP000308671">
    <property type="component" value="Unassembled WGS sequence"/>
</dbReference>
<evidence type="ECO:0000313" key="1">
    <source>
        <dbReference type="EMBL" id="THV53457.1"/>
    </source>
</evidence>
<dbReference type="AlphaFoldDB" id="A0A4S8R660"/>
<dbReference type="EMBL" id="PQXL01000050">
    <property type="protein sequence ID" value="THV53457.1"/>
    <property type="molecule type" value="Genomic_DNA"/>
</dbReference>
<gene>
    <name evidence="1" type="ORF">BGAL_0050g00240</name>
</gene>